<evidence type="ECO:0008006" key="5">
    <source>
        <dbReference type="Google" id="ProtNLM"/>
    </source>
</evidence>
<organism evidence="3 4">
    <name type="scientific">Coemansia erecta</name>
    <dbReference type="NCBI Taxonomy" id="147472"/>
    <lineage>
        <taxon>Eukaryota</taxon>
        <taxon>Fungi</taxon>
        <taxon>Fungi incertae sedis</taxon>
        <taxon>Zoopagomycota</taxon>
        <taxon>Kickxellomycotina</taxon>
        <taxon>Kickxellomycetes</taxon>
        <taxon>Kickxellales</taxon>
        <taxon>Kickxellaceae</taxon>
        <taxon>Coemansia</taxon>
    </lineage>
</organism>
<dbReference type="Proteomes" id="UP001149813">
    <property type="component" value="Unassembled WGS sequence"/>
</dbReference>
<evidence type="ECO:0000313" key="4">
    <source>
        <dbReference type="Proteomes" id="UP001149813"/>
    </source>
</evidence>
<feature type="compositionally biased region" description="Polar residues" evidence="1">
    <location>
        <begin position="97"/>
        <end position="112"/>
    </location>
</feature>
<name>A0A9W7Y0E5_9FUNG</name>
<feature type="region of interest" description="Disordered" evidence="1">
    <location>
        <begin position="40"/>
        <end position="123"/>
    </location>
</feature>
<keyword evidence="2" id="KW-0812">Transmembrane</keyword>
<dbReference type="AlphaFoldDB" id="A0A9W7Y0E5"/>
<feature type="compositionally biased region" description="Basic and acidic residues" evidence="1">
    <location>
        <begin position="47"/>
        <end position="63"/>
    </location>
</feature>
<evidence type="ECO:0000313" key="3">
    <source>
        <dbReference type="EMBL" id="KAJ1724486.1"/>
    </source>
</evidence>
<evidence type="ECO:0000256" key="2">
    <source>
        <dbReference type="SAM" id="Phobius"/>
    </source>
</evidence>
<keyword evidence="2" id="KW-0472">Membrane</keyword>
<evidence type="ECO:0000256" key="1">
    <source>
        <dbReference type="SAM" id="MobiDB-lite"/>
    </source>
</evidence>
<gene>
    <name evidence="3" type="ORF">LPJ53_001256</name>
</gene>
<feature type="transmembrane region" description="Helical" evidence="2">
    <location>
        <begin position="17"/>
        <end position="39"/>
    </location>
</feature>
<accession>A0A9W7Y0E5</accession>
<proteinExistence type="predicted"/>
<keyword evidence="2" id="KW-1133">Transmembrane helix</keyword>
<sequence>MDLVNALQSYIGVATRYAFPTLVASLGVYVVTTVAADAWRQRKRVQRQGEEDGRRRAAYERRLAQPVAEQPADSSAREEPKPSAGGSFVLRPRAPASTRNSGFGSSVATLASTRPRVTGPSRSCAIGGGGCCG</sequence>
<protein>
    <recommendedName>
        <fullName evidence="5">Transmembrane protein</fullName>
    </recommendedName>
</protein>
<comment type="caution">
    <text evidence="3">The sequence shown here is derived from an EMBL/GenBank/DDBJ whole genome shotgun (WGS) entry which is preliminary data.</text>
</comment>
<reference evidence="3" key="1">
    <citation type="submission" date="2022-07" db="EMBL/GenBank/DDBJ databases">
        <title>Phylogenomic reconstructions and comparative analyses of Kickxellomycotina fungi.</title>
        <authorList>
            <person name="Reynolds N.K."/>
            <person name="Stajich J.E."/>
            <person name="Barry K."/>
            <person name="Grigoriev I.V."/>
            <person name="Crous P."/>
            <person name="Smith M.E."/>
        </authorList>
    </citation>
    <scope>NUCLEOTIDE SEQUENCE</scope>
    <source>
        <strain evidence="3">NBRC 32514</strain>
    </source>
</reference>
<keyword evidence="4" id="KW-1185">Reference proteome</keyword>
<dbReference type="OrthoDB" id="5578632at2759"/>
<dbReference type="EMBL" id="JANBOJ010000030">
    <property type="protein sequence ID" value="KAJ1724486.1"/>
    <property type="molecule type" value="Genomic_DNA"/>
</dbReference>